<dbReference type="AlphaFoldDB" id="A0A261F6G7"/>
<evidence type="ECO:0000256" key="7">
    <source>
        <dbReference type="ARBA" id="ARBA00023136"/>
    </source>
</evidence>
<dbReference type="PANTHER" id="PTHR47019:SF1">
    <property type="entry name" value="LIPID II FLIPPASE MURJ"/>
    <property type="match status" value="1"/>
</dbReference>
<feature type="transmembrane region" description="Helical" evidence="8">
    <location>
        <begin position="298"/>
        <end position="320"/>
    </location>
</feature>
<dbReference type="EMBL" id="MWWT01000001">
    <property type="protein sequence ID" value="OZG54721.1"/>
    <property type="molecule type" value="Genomic_DNA"/>
</dbReference>
<dbReference type="GO" id="GO:0034204">
    <property type="term" value="P:lipid translocation"/>
    <property type="evidence" value="ECO:0007669"/>
    <property type="project" value="TreeGrafter"/>
</dbReference>
<dbReference type="InterPro" id="IPR004268">
    <property type="entry name" value="MurJ"/>
</dbReference>
<feature type="transmembrane region" description="Helical" evidence="8">
    <location>
        <begin position="59"/>
        <end position="81"/>
    </location>
</feature>
<evidence type="ECO:0000256" key="6">
    <source>
        <dbReference type="ARBA" id="ARBA00022989"/>
    </source>
</evidence>
<evidence type="ECO:0000313" key="9">
    <source>
        <dbReference type="EMBL" id="OZG54721.1"/>
    </source>
</evidence>
<reference evidence="9 10" key="1">
    <citation type="journal article" date="2017" name="BMC Genomics">
        <title>Comparative genomic and phylogenomic analyses of the Bifidobacteriaceae family.</title>
        <authorList>
            <person name="Lugli G.A."/>
            <person name="Milani C."/>
            <person name="Turroni F."/>
            <person name="Duranti S."/>
            <person name="Mancabelli L."/>
            <person name="Mangifesta M."/>
            <person name="Ferrario C."/>
            <person name="Modesto M."/>
            <person name="Mattarelli P."/>
            <person name="Jiri K."/>
            <person name="van Sinderen D."/>
            <person name="Ventura M."/>
        </authorList>
    </citation>
    <scope>NUCLEOTIDE SEQUENCE [LARGE SCALE GENOMIC DNA]</scope>
    <source>
        <strain evidence="9 10">DSM 24762</strain>
    </source>
</reference>
<feature type="transmembrane region" description="Helical" evidence="8">
    <location>
        <begin position="93"/>
        <end position="119"/>
    </location>
</feature>
<keyword evidence="10" id="KW-1185">Reference proteome</keyword>
<feature type="transmembrane region" description="Helical" evidence="8">
    <location>
        <begin position="510"/>
        <end position="536"/>
    </location>
</feature>
<dbReference type="InterPro" id="IPR051050">
    <property type="entry name" value="Lipid_II_flippase_MurJ/MviN"/>
</dbReference>
<feature type="transmembrane region" description="Helical" evidence="8">
    <location>
        <begin position="247"/>
        <end position="266"/>
    </location>
</feature>
<feature type="transmembrane region" description="Helical" evidence="8">
    <location>
        <begin position="341"/>
        <end position="365"/>
    </location>
</feature>
<dbReference type="GO" id="GO:0008360">
    <property type="term" value="P:regulation of cell shape"/>
    <property type="evidence" value="ECO:0007669"/>
    <property type="project" value="UniProtKB-KW"/>
</dbReference>
<dbReference type="PRINTS" id="PR01806">
    <property type="entry name" value="VIRFACTRMVIN"/>
</dbReference>
<feature type="transmembrane region" description="Helical" evidence="8">
    <location>
        <begin position="405"/>
        <end position="428"/>
    </location>
</feature>
<dbReference type="GO" id="GO:0015648">
    <property type="term" value="F:lipid-linked peptidoglycan transporter activity"/>
    <property type="evidence" value="ECO:0007669"/>
    <property type="project" value="TreeGrafter"/>
</dbReference>
<keyword evidence="3 8" id="KW-0812">Transmembrane</keyword>
<name>A0A261F6G7_9BIFI</name>
<dbReference type="Pfam" id="PF03023">
    <property type="entry name" value="MurJ"/>
    <property type="match status" value="1"/>
</dbReference>
<accession>A0A261F6G7</accession>
<keyword evidence="7 8" id="KW-0472">Membrane</keyword>
<keyword evidence="4" id="KW-0133">Cell shape</keyword>
<feature type="transmembrane region" description="Helical" evidence="8">
    <location>
        <begin position="164"/>
        <end position="187"/>
    </location>
</feature>
<keyword evidence="5" id="KW-0573">Peptidoglycan synthesis</keyword>
<dbReference type="RefSeq" id="WP_094725885.1">
    <property type="nucleotide sequence ID" value="NZ_JBHLWS010000010.1"/>
</dbReference>
<evidence type="ECO:0000256" key="5">
    <source>
        <dbReference type="ARBA" id="ARBA00022984"/>
    </source>
</evidence>
<feature type="transmembrane region" description="Helical" evidence="8">
    <location>
        <begin position="207"/>
        <end position="226"/>
    </location>
</feature>
<evidence type="ECO:0000256" key="8">
    <source>
        <dbReference type="SAM" id="Phobius"/>
    </source>
</evidence>
<gene>
    <name evidence="9" type="ORF">ALMA_0046</name>
</gene>
<feature type="transmembrane region" description="Helical" evidence="8">
    <location>
        <begin position="464"/>
        <end position="486"/>
    </location>
</feature>
<proteinExistence type="predicted"/>
<evidence type="ECO:0000256" key="4">
    <source>
        <dbReference type="ARBA" id="ARBA00022960"/>
    </source>
</evidence>
<protein>
    <submittedName>
        <fullName evidence="9">Lipid II flippase MurJ</fullName>
    </submittedName>
</protein>
<evidence type="ECO:0000313" key="10">
    <source>
        <dbReference type="Proteomes" id="UP000243657"/>
    </source>
</evidence>
<comment type="caution">
    <text evidence="9">The sequence shown here is derived from an EMBL/GenBank/DDBJ whole genome shotgun (WGS) entry which is preliminary data.</text>
</comment>
<dbReference type="Proteomes" id="UP000243657">
    <property type="component" value="Unassembled WGS sequence"/>
</dbReference>
<dbReference type="PANTHER" id="PTHR47019">
    <property type="entry name" value="LIPID II FLIPPASE MURJ"/>
    <property type="match status" value="1"/>
</dbReference>
<dbReference type="GO" id="GO:0005886">
    <property type="term" value="C:plasma membrane"/>
    <property type="evidence" value="ECO:0007669"/>
    <property type="project" value="UniProtKB-SubCell"/>
</dbReference>
<organism evidence="9 10">
    <name type="scientific">Alloscardovia macacae</name>
    <dbReference type="NCBI Taxonomy" id="1160091"/>
    <lineage>
        <taxon>Bacteria</taxon>
        <taxon>Bacillati</taxon>
        <taxon>Actinomycetota</taxon>
        <taxon>Actinomycetes</taxon>
        <taxon>Bifidobacteriales</taxon>
        <taxon>Bifidobacteriaceae</taxon>
        <taxon>Alloscardovia</taxon>
    </lineage>
</organism>
<feature type="transmembrane region" description="Helical" evidence="8">
    <location>
        <begin position="434"/>
        <end position="457"/>
    </location>
</feature>
<keyword evidence="6 8" id="KW-1133">Transmembrane helix</keyword>
<evidence type="ECO:0000256" key="2">
    <source>
        <dbReference type="ARBA" id="ARBA00022475"/>
    </source>
</evidence>
<dbReference type="GO" id="GO:0009252">
    <property type="term" value="P:peptidoglycan biosynthetic process"/>
    <property type="evidence" value="ECO:0007669"/>
    <property type="project" value="UniProtKB-KW"/>
</dbReference>
<evidence type="ECO:0000256" key="1">
    <source>
        <dbReference type="ARBA" id="ARBA00004651"/>
    </source>
</evidence>
<comment type="subcellular location">
    <subcellularLocation>
        <location evidence="1">Cell membrane</location>
        <topology evidence="1">Multi-pass membrane protein</topology>
    </subcellularLocation>
</comment>
<keyword evidence="2" id="KW-1003">Cell membrane</keyword>
<feature type="transmembrane region" description="Helical" evidence="8">
    <location>
        <begin position="371"/>
        <end position="393"/>
    </location>
</feature>
<feature type="transmembrane region" description="Helical" evidence="8">
    <location>
        <begin position="131"/>
        <end position="152"/>
    </location>
</feature>
<sequence>MSSEEVAKNSVRRNSLIMASGTLASRLTGMIRTILLAAAVGTTGIAANAYQTGSSVPQIVYTLISGGLFNAILVPQIVRTLKSEDSKKHLDKLVTLSILLLLGITAIMMLGTNILTSIFLSSSWTGPQRALANAFTLWCTPQIFFYGLYTVLGQILAAKDKFTMYAWSSVAANVVSSAGFIAFLVLFGNASRQPLEFWTTDKIALTAGTWTLGVAVQALLLFIPLIRSGYRFGFSWGFRGIGLRSMGSVAVWSLAITVMMQITSIITSRIASGAPLAAGDEFHVAGNGSYQNAMSIYILPYSLFAVSLATATFPQISSFVAEHKLQKASEVVSRTMRSSSLIMFFFTSVMLAIPLELAAVFLPSVDGEQMMLLSPIIFTMTLGLPFTSLVLLAQRTFYAFEDGKSPFIIQAVQSAIMVAIQVGIWLLAPAQIQTSLLGLAVSVSYIVCIPLLLVMVYRRFRGDFAIGHLVVVHIKILLASVGAYVASEGTEYVLSVLLHFNPSTSSGRTAWFVAVFICAVVALVGFAAYALVLVALGTREFTDGMRAVLARLSSLPILPALFSKISSVDSSTKSSRRRHAK</sequence>
<evidence type="ECO:0000256" key="3">
    <source>
        <dbReference type="ARBA" id="ARBA00022692"/>
    </source>
</evidence>